<evidence type="ECO:0000259" key="3">
    <source>
        <dbReference type="Pfam" id="PF16344"/>
    </source>
</evidence>
<dbReference type="AlphaFoldDB" id="A0A494VR91"/>
<evidence type="ECO:0000313" key="4">
    <source>
        <dbReference type="EMBL" id="AYL93875.1"/>
    </source>
</evidence>
<reference evidence="4 5" key="1">
    <citation type="submission" date="2018-10" db="EMBL/GenBank/DDBJ databases">
        <title>Genome sequencing of Mucilaginibacter sp. HYN0043.</title>
        <authorList>
            <person name="Kim M."/>
            <person name="Yi H."/>
        </authorList>
    </citation>
    <scope>NUCLEOTIDE SEQUENCE [LARGE SCALE GENOMIC DNA]</scope>
    <source>
        <strain evidence="4 5">HYN0043</strain>
    </source>
</reference>
<organism evidence="4 5">
    <name type="scientific">Mucilaginibacter celer</name>
    <dbReference type="NCBI Taxonomy" id="2305508"/>
    <lineage>
        <taxon>Bacteria</taxon>
        <taxon>Pseudomonadati</taxon>
        <taxon>Bacteroidota</taxon>
        <taxon>Sphingobacteriia</taxon>
        <taxon>Sphingobacteriales</taxon>
        <taxon>Sphingobacteriaceae</taxon>
        <taxon>Mucilaginibacter</taxon>
    </lineage>
</organism>
<dbReference type="InterPro" id="IPR012373">
    <property type="entry name" value="Ferrdict_sens_TM"/>
</dbReference>
<feature type="domain" description="Protein FecR C-terminal" evidence="3">
    <location>
        <begin position="317"/>
        <end position="382"/>
    </location>
</feature>
<keyword evidence="1" id="KW-0812">Transmembrane</keyword>
<accession>A0A494VR91</accession>
<dbReference type="EMBL" id="CP032869">
    <property type="protein sequence ID" value="AYL93875.1"/>
    <property type="molecule type" value="Genomic_DNA"/>
</dbReference>
<name>A0A494VR91_9SPHI</name>
<evidence type="ECO:0000313" key="5">
    <source>
        <dbReference type="Proteomes" id="UP000270046"/>
    </source>
</evidence>
<dbReference type="PANTHER" id="PTHR30273:SF2">
    <property type="entry name" value="PROTEIN FECR"/>
    <property type="match status" value="1"/>
</dbReference>
<feature type="transmembrane region" description="Helical" evidence="1">
    <location>
        <begin position="82"/>
        <end position="102"/>
    </location>
</feature>
<dbReference type="InterPro" id="IPR006860">
    <property type="entry name" value="FecR"/>
</dbReference>
<sequence>MDEANKAYFVQILKKYRLGEATNEEIKFLESYYNLFDLNDDLITDDNDADYLHLKNAIKANIDQKIAQYEKKPLTMPSKYGWAKYAVAASILLFAAVGTYFFTRNNHKADKLIANNYKSIKPGSNKATLTLAGGKTITLDDSVSGQIARQAGVIITKYANGQIVYKTAEPSGEVFQNTITTPNGGQYRVILPDGTNVWLNAASSLTYPTAFKGTGRLVTLTGEGYFEVVKNKAMPFRVHSAGQTVEVLGTHFNINAYADEALVKTTLLEGSVKVSSAANSAVIVPGQQAQLAAGGAGAIRLQQVDTEKEVAWKNGVFSFADEDLRTVMRQISRWYDIDVVYEGKIPDEKFFGEISRGSNLADVFKILELNNIKFEVDGKIVKVSYSK</sequence>
<dbReference type="Gene3D" id="2.60.120.1440">
    <property type="match status" value="1"/>
</dbReference>
<dbReference type="KEGG" id="muh:HYN43_000550"/>
<dbReference type="InterPro" id="IPR032508">
    <property type="entry name" value="FecR_C"/>
</dbReference>
<keyword evidence="1" id="KW-1133">Transmembrane helix</keyword>
<feature type="domain" description="FecR protein" evidence="2">
    <location>
        <begin position="178"/>
        <end position="273"/>
    </location>
</feature>
<proteinExistence type="predicted"/>
<dbReference type="RefSeq" id="WP_119407597.1">
    <property type="nucleotide sequence ID" value="NZ_CP032869.1"/>
</dbReference>
<dbReference type="PANTHER" id="PTHR30273">
    <property type="entry name" value="PERIPLASMIC SIGNAL SENSOR AND SIGMA FACTOR ACTIVATOR FECR-RELATED"/>
    <property type="match status" value="1"/>
</dbReference>
<evidence type="ECO:0000259" key="2">
    <source>
        <dbReference type="Pfam" id="PF04773"/>
    </source>
</evidence>
<dbReference type="Pfam" id="PF16344">
    <property type="entry name" value="FecR_C"/>
    <property type="match status" value="1"/>
</dbReference>
<keyword evidence="5" id="KW-1185">Reference proteome</keyword>
<dbReference type="Proteomes" id="UP000270046">
    <property type="component" value="Chromosome"/>
</dbReference>
<protein>
    <submittedName>
        <fullName evidence="4">DUF4974 domain-containing protein</fullName>
    </submittedName>
</protein>
<dbReference type="Gene3D" id="3.55.50.30">
    <property type="match status" value="1"/>
</dbReference>
<keyword evidence="1" id="KW-0472">Membrane</keyword>
<dbReference type="OrthoDB" id="1099963at2"/>
<gene>
    <name evidence="4" type="ORF">HYN43_000550</name>
</gene>
<dbReference type="GO" id="GO:0016989">
    <property type="term" value="F:sigma factor antagonist activity"/>
    <property type="evidence" value="ECO:0007669"/>
    <property type="project" value="TreeGrafter"/>
</dbReference>
<dbReference type="Pfam" id="PF04773">
    <property type="entry name" value="FecR"/>
    <property type="match status" value="1"/>
</dbReference>
<evidence type="ECO:0000256" key="1">
    <source>
        <dbReference type="SAM" id="Phobius"/>
    </source>
</evidence>